<dbReference type="PANTHER" id="PTHR10039:SF5">
    <property type="entry name" value="NACHT DOMAIN-CONTAINING PROTEIN"/>
    <property type="match status" value="1"/>
</dbReference>
<proteinExistence type="predicted"/>
<evidence type="ECO:0000259" key="2">
    <source>
        <dbReference type="Pfam" id="PF24883"/>
    </source>
</evidence>
<dbReference type="SUPFAM" id="SSF52540">
    <property type="entry name" value="P-loop containing nucleoside triphosphate hydrolases"/>
    <property type="match status" value="1"/>
</dbReference>
<feature type="domain" description="Nephrocystin 3-like N-terminal" evidence="2">
    <location>
        <begin position="278"/>
        <end position="448"/>
    </location>
</feature>
<accession>A0A6A5SU97</accession>
<gene>
    <name evidence="3" type="ORF">EJ02DRAFT_510967</name>
</gene>
<dbReference type="Proteomes" id="UP000800038">
    <property type="component" value="Unassembled WGS sequence"/>
</dbReference>
<dbReference type="EMBL" id="ML976025">
    <property type="protein sequence ID" value="KAF1943450.1"/>
    <property type="molecule type" value="Genomic_DNA"/>
</dbReference>
<keyword evidence="1" id="KW-0677">Repeat</keyword>
<sequence>MTKPIPAVGLASALIQTIAFSIQTLRKDHPIAQPTDPSTPPVESAAFLQDIIHNLFRLTDLIETSELKTLHDEKSGRAAKKLSEPAQQLLKHAEVLVKELTNPLILALIAAQENGKSGDGQWGSAREALMLSGGGVWKKGDVTGAKKKFRALRKDVDTSLLLAMGQYLDQSAETGLPVFSSEENGVGVRHWERWQNEALDLIHAHKWKSSKKKNVEEFSKVVDKLVVAEQETVFLETVFKRLWFEELDERVNSIPNPADGGFEFVFGDSARQVGGLLEWFGSRRGEGVFWITGKPGTGKTTLLKYLFRNPLLFPHLEAWSGTHPGITSGFFFWASGTELQNSPLSLLRSIIYESLQDMIFGPLEQDQSVIQHLFPDRWNAFQSYAGGLHAFTFPELRKTFEVMISDTEKKFLFMVDGLDEMDDYPNELVDLILSASKKDNVKFLLSSRSSPVFQSAFETRPRLVLEEYTKPDIQTYVTSAFNLEPKLESLRGKMDGKEELTIVSTLSEKSSGIFLWASLATSFLLGGLEEDDDFLILKDRAEALPYQLDDLLAHILNKLKPSDLEALWKLHTLLGSANSCPAILPLSFAFTAESSVTLAADVSPLKPAEAAKRVDDMHIVLNMSCKNLISVFDTSAPGQHARSEDLRVTYTHRTISDYLYAYPGLLKKIPTVLMWSPTQQWADAHLWVLKTMQQQPSTPTATATPASLSSSSFSSSTPLALWTPLSSALSAASTLFSKTNIFPQTYVHAALTTSVFLHLKSATSSDLPQFPSSSGSSTPLSATTLTTSFDLAVLLNLSSYIALKAKTTDRKDIRHAIDFSREMRKRLGVGGMEELWLSGRGNEKLRAEYGKGRGEVDALLEYYVKVVRFGTTKPHINVPEYV</sequence>
<protein>
    <recommendedName>
        <fullName evidence="2">Nephrocystin 3-like N-terminal domain-containing protein</fullName>
    </recommendedName>
</protein>
<name>A0A6A5SU97_9PLEO</name>
<organism evidence="3 4">
    <name type="scientific">Clathrospora elynae</name>
    <dbReference type="NCBI Taxonomy" id="706981"/>
    <lineage>
        <taxon>Eukaryota</taxon>
        <taxon>Fungi</taxon>
        <taxon>Dikarya</taxon>
        <taxon>Ascomycota</taxon>
        <taxon>Pezizomycotina</taxon>
        <taxon>Dothideomycetes</taxon>
        <taxon>Pleosporomycetidae</taxon>
        <taxon>Pleosporales</taxon>
        <taxon>Diademaceae</taxon>
        <taxon>Clathrospora</taxon>
    </lineage>
</organism>
<dbReference type="AlphaFoldDB" id="A0A6A5SU97"/>
<dbReference type="Gene3D" id="3.40.50.300">
    <property type="entry name" value="P-loop containing nucleotide triphosphate hydrolases"/>
    <property type="match status" value="1"/>
</dbReference>
<reference evidence="3" key="1">
    <citation type="journal article" date="2020" name="Stud. Mycol.">
        <title>101 Dothideomycetes genomes: a test case for predicting lifestyles and emergence of pathogens.</title>
        <authorList>
            <person name="Haridas S."/>
            <person name="Albert R."/>
            <person name="Binder M."/>
            <person name="Bloem J."/>
            <person name="Labutti K."/>
            <person name="Salamov A."/>
            <person name="Andreopoulos B."/>
            <person name="Baker S."/>
            <person name="Barry K."/>
            <person name="Bills G."/>
            <person name="Bluhm B."/>
            <person name="Cannon C."/>
            <person name="Castanera R."/>
            <person name="Culley D."/>
            <person name="Daum C."/>
            <person name="Ezra D."/>
            <person name="Gonzalez J."/>
            <person name="Henrissat B."/>
            <person name="Kuo A."/>
            <person name="Liang C."/>
            <person name="Lipzen A."/>
            <person name="Lutzoni F."/>
            <person name="Magnuson J."/>
            <person name="Mondo S."/>
            <person name="Nolan M."/>
            <person name="Ohm R."/>
            <person name="Pangilinan J."/>
            <person name="Park H.-J."/>
            <person name="Ramirez L."/>
            <person name="Alfaro M."/>
            <person name="Sun H."/>
            <person name="Tritt A."/>
            <person name="Yoshinaga Y."/>
            <person name="Zwiers L.-H."/>
            <person name="Turgeon B."/>
            <person name="Goodwin S."/>
            <person name="Spatafora J."/>
            <person name="Crous P."/>
            <person name="Grigoriev I."/>
        </authorList>
    </citation>
    <scope>NUCLEOTIDE SEQUENCE</scope>
    <source>
        <strain evidence="3">CBS 161.51</strain>
    </source>
</reference>
<evidence type="ECO:0000256" key="1">
    <source>
        <dbReference type="ARBA" id="ARBA00022737"/>
    </source>
</evidence>
<evidence type="ECO:0000313" key="4">
    <source>
        <dbReference type="Proteomes" id="UP000800038"/>
    </source>
</evidence>
<dbReference type="PANTHER" id="PTHR10039">
    <property type="entry name" value="AMELOGENIN"/>
    <property type="match status" value="1"/>
</dbReference>
<keyword evidence="4" id="KW-1185">Reference proteome</keyword>
<evidence type="ECO:0000313" key="3">
    <source>
        <dbReference type="EMBL" id="KAF1943450.1"/>
    </source>
</evidence>
<dbReference type="OrthoDB" id="443402at2759"/>
<dbReference type="InterPro" id="IPR027417">
    <property type="entry name" value="P-loop_NTPase"/>
</dbReference>
<dbReference type="InterPro" id="IPR056884">
    <property type="entry name" value="NPHP3-like_N"/>
</dbReference>
<dbReference type="Pfam" id="PF24883">
    <property type="entry name" value="NPHP3_N"/>
    <property type="match status" value="1"/>
</dbReference>